<dbReference type="Proteomes" id="UP000637002">
    <property type="component" value="Unassembled WGS sequence"/>
</dbReference>
<keyword evidence="5" id="KW-1003">Cell membrane</keyword>
<feature type="transmembrane region" description="Helical" evidence="5">
    <location>
        <begin position="82"/>
        <end position="101"/>
    </location>
</feature>
<keyword evidence="3 5" id="KW-1133">Transmembrane helix</keyword>
<proteinExistence type="inferred from homology"/>
<dbReference type="PANTHER" id="PTHR43701:SF12">
    <property type="entry name" value="MEMBRANE TRANSPORTER PROTEIN YTNM-RELATED"/>
    <property type="match status" value="1"/>
</dbReference>
<evidence type="ECO:0000313" key="6">
    <source>
        <dbReference type="EMBL" id="GGC83486.1"/>
    </source>
</evidence>
<dbReference type="GO" id="GO:0005886">
    <property type="term" value="C:plasma membrane"/>
    <property type="evidence" value="ECO:0007669"/>
    <property type="project" value="UniProtKB-SubCell"/>
</dbReference>
<feature type="transmembrane region" description="Helical" evidence="5">
    <location>
        <begin position="113"/>
        <end position="138"/>
    </location>
</feature>
<evidence type="ECO:0000313" key="7">
    <source>
        <dbReference type="Proteomes" id="UP000637002"/>
    </source>
</evidence>
<feature type="transmembrane region" description="Helical" evidence="5">
    <location>
        <begin position="206"/>
        <end position="233"/>
    </location>
</feature>
<dbReference type="InterPro" id="IPR002781">
    <property type="entry name" value="TM_pro_TauE-like"/>
</dbReference>
<protein>
    <recommendedName>
        <fullName evidence="5">Probable membrane transporter protein</fullName>
    </recommendedName>
</protein>
<feature type="transmembrane region" description="Helical" evidence="5">
    <location>
        <begin position="12"/>
        <end position="31"/>
    </location>
</feature>
<comment type="similarity">
    <text evidence="5">Belongs to the 4-toluene sulfonate uptake permease (TSUP) (TC 2.A.102) family.</text>
</comment>
<evidence type="ECO:0000256" key="5">
    <source>
        <dbReference type="RuleBase" id="RU363041"/>
    </source>
</evidence>
<dbReference type="EMBL" id="BMGG01000009">
    <property type="protein sequence ID" value="GGC83486.1"/>
    <property type="molecule type" value="Genomic_DNA"/>
</dbReference>
<evidence type="ECO:0000256" key="1">
    <source>
        <dbReference type="ARBA" id="ARBA00004141"/>
    </source>
</evidence>
<dbReference type="AlphaFoldDB" id="A0A916URL6"/>
<keyword evidence="4 5" id="KW-0472">Membrane</keyword>
<reference evidence="6" key="2">
    <citation type="submission" date="2020-09" db="EMBL/GenBank/DDBJ databases">
        <authorList>
            <person name="Sun Q."/>
            <person name="Zhou Y."/>
        </authorList>
    </citation>
    <scope>NUCLEOTIDE SEQUENCE</scope>
    <source>
        <strain evidence="6">CGMCC 1.12919</strain>
    </source>
</reference>
<feature type="transmembrane region" description="Helical" evidence="5">
    <location>
        <begin position="37"/>
        <end position="56"/>
    </location>
</feature>
<dbReference type="PANTHER" id="PTHR43701">
    <property type="entry name" value="MEMBRANE TRANSPORTER PROTEIN MJ0441-RELATED"/>
    <property type="match status" value="1"/>
</dbReference>
<reference evidence="6" key="1">
    <citation type="journal article" date="2014" name="Int. J. Syst. Evol. Microbiol.">
        <title>Complete genome sequence of Corynebacterium casei LMG S-19264T (=DSM 44701T), isolated from a smear-ripened cheese.</title>
        <authorList>
            <consortium name="US DOE Joint Genome Institute (JGI-PGF)"/>
            <person name="Walter F."/>
            <person name="Albersmeier A."/>
            <person name="Kalinowski J."/>
            <person name="Ruckert C."/>
        </authorList>
    </citation>
    <scope>NUCLEOTIDE SEQUENCE</scope>
    <source>
        <strain evidence="6">CGMCC 1.12919</strain>
    </source>
</reference>
<feature type="transmembrane region" description="Helical" evidence="5">
    <location>
        <begin position="171"/>
        <end position="200"/>
    </location>
</feature>
<name>A0A916URL6_9HYPH</name>
<evidence type="ECO:0000256" key="3">
    <source>
        <dbReference type="ARBA" id="ARBA00022989"/>
    </source>
</evidence>
<dbReference type="RefSeq" id="WP_188611588.1">
    <property type="nucleotide sequence ID" value="NZ_BMGG01000009.1"/>
</dbReference>
<feature type="transmembrane region" description="Helical" evidence="5">
    <location>
        <begin position="272"/>
        <end position="293"/>
    </location>
</feature>
<dbReference type="InterPro" id="IPR051598">
    <property type="entry name" value="TSUP/Inactive_protease-like"/>
</dbReference>
<gene>
    <name evidence="6" type="ORF">GCM10010994_46690</name>
</gene>
<organism evidence="6 7">
    <name type="scientific">Chelatococcus reniformis</name>
    <dbReference type="NCBI Taxonomy" id="1494448"/>
    <lineage>
        <taxon>Bacteria</taxon>
        <taxon>Pseudomonadati</taxon>
        <taxon>Pseudomonadota</taxon>
        <taxon>Alphaproteobacteria</taxon>
        <taxon>Hyphomicrobiales</taxon>
        <taxon>Chelatococcaceae</taxon>
        <taxon>Chelatococcus</taxon>
    </lineage>
</organism>
<comment type="subcellular location">
    <subcellularLocation>
        <location evidence="5">Cell membrane</location>
        <topology evidence="5">Multi-pass membrane protein</topology>
    </subcellularLocation>
    <subcellularLocation>
        <location evidence="1">Membrane</location>
        <topology evidence="1">Multi-pass membrane protein</topology>
    </subcellularLocation>
</comment>
<comment type="caution">
    <text evidence="6">The sequence shown here is derived from an EMBL/GenBank/DDBJ whole genome shotgun (WGS) entry which is preliminary data.</text>
</comment>
<feature type="transmembrane region" description="Helical" evidence="5">
    <location>
        <begin position="240"/>
        <end position="260"/>
    </location>
</feature>
<dbReference type="Pfam" id="PF01925">
    <property type="entry name" value="TauE"/>
    <property type="match status" value="1"/>
</dbReference>
<accession>A0A916URL6</accession>
<evidence type="ECO:0000256" key="4">
    <source>
        <dbReference type="ARBA" id="ARBA00023136"/>
    </source>
</evidence>
<keyword evidence="2 5" id="KW-0812">Transmembrane</keyword>
<sequence>MEIYLPIADMPVNVFLLLAMGAAVGFISAMFGISGGFLMTPLLIFLGIPAAIAVASQTSQIAASSMTGVLGYARRGALDLKLGAVLTLGGAVGTVAGVAFFNAMRRLGQLELVIVVSYVVLFGFIGTLMLVESLRALWSARRGVARRRRRGGEHPWYVGLPLRMRFYRSKLYASVIPFLAVAFLIGFAGAVLGVGGGFIMVPTLLYLFRIPATVVVGTSLFQILCTMLGATVLHAVTNQLVDVVLALILVVGGVFGAQFGARAGQRLGGETFRLLLALLVLAVGVRFALELVVQPHEPFSIMRVGPER</sequence>
<keyword evidence="7" id="KW-1185">Reference proteome</keyword>
<evidence type="ECO:0000256" key="2">
    <source>
        <dbReference type="ARBA" id="ARBA00022692"/>
    </source>
</evidence>